<dbReference type="EMBL" id="SRYV01000002">
    <property type="protein sequence ID" value="TGY17282.1"/>
    <property type="molecule type" value="Genomic_DNA"/>
</dbReference>
<comment type="caution">
    <text evidence="2">The sequence shown here is derived from an EMBL/GenBank/DDBJ whole genome shotgun (WGS) entry which is preliminary data.</text>
</comment>
<reference evidence="2 3" key="1">
    <citation type="submission" date="2019-04" db="EMBL/GenBank/DDBJ databases">
        <title>Microbes associate with the intestines of laboratory mice.</title>
        <authorList>
            <person name="Navarre W."/>
            <person name="Wong E."/>
            <person name="Huang K."/>
            <person name="Tropini C."/>
            <person name="Ng K."/>
            <person name="Yu B."/>
        </authorList>
    </citation>
    <scope>NUCLEOTIDE SEQUENCE [LARGE SCALE GENOMIC DNA]</scope>
    <source>
        <strain evidence="2 3">NM61_E11</strain>
    </source>
</reference>
<keyword evidence="1" id="KW-0812">Transmembrane</keyword>
<feature type="transmembrane region" description="Helical" evidence="1">
    <location>
        <begin position="37"/>
        <end position="56"/>
    </location>
</feature>
<dbReference type="Proteomes" id="UP000309117">
    <property type="component" value="Unassembled WGS sequence"/>
</dbReference>
<evidence type="ECO:0000313" key="3">
    <source>
        <dbReference type="Proteomes" id="UP000309117"/>
    </source>
</evidence>
<evidence type="ECO:0000256" key="1">
    <source>
        <dbReference type="SAM" id="Phobius"/>
    </source>
</evidence>
<sequence length="161" mass="18865">MTSLSTFYYTIDLLLLVYACYSWYWQASIQVRGRYRLSSIIWAIIFIWLAFTWNYIEKGDPGINVFLALFLFISIIDGFTGFADKRAVVSGYFKRTVRYSDISFVRLINVPNPKKPTVICILQTVKERQYYLRFNGEVNMVIGVLRQRLSSDARIEVQNII</sequence>
<gene>
    <name evidence="2" type="ORF">E5351_02155</name>
</gene>
<dbReference type="RefSeq" id="WP_004039684.1">
    <property type="nucleotide sequence ID" value="NZ_AQFR02000003.1"/>
</dbReference>
<keyword evidence="1" id="KW-0472">Membrane</keyword>
<feature type="transmembrane region" description="Helical" evidence="1">
    <location>
        <begin position="6"/>
        <end position="25"/>
    </location>
</feature>
<organism evidence="2 3">
    <name type="scientific">Lactobacillus intestinalis</name>
    <dbReference type="NCBI Taxonomy" id="151781"/>
    <lineage>
        <taxon>Bacteria</taxon>
        <taxon>Bacillati</taxon>
        <taxon>Bacillota</taxon>
        <taxon>Bacilli</taxon>
        <taxon>Lactobacillales</taxon>
        <taxon>Lactobacillaceae</taxon>
        <taxon>Lactobacillus</taxon>
    </lineage>
</organism>
<protein>
    <submittedName>
        <fullName evidence="2">Uncharacterized protein</fullName>
    </submittedName>
</protein>
<accession>A0A4S2BS15</accession>
<keyword evidence="1" id="KW-1133">Transmembrane helix</keyword>
<name>A0A4S2BS15_9LACO</name>
<proteinExistence type="predicted"/>
<feature type="transmembrane region" description="Helical" evidence="1">
    <location>
        <begin position="62"/>
        <end position="83"/>
    </location>
</feature>
<evidence type="ECO:0000313" key="2">
    <source>
        <dbReference type="EMBL" id="TGY17282.1"/>
    </source>
</evidence>
<dbReference type="AlphaFoldDB" id="A0A4S2BS15"/>